<evidence type="ECO:0000313" key="1">
    <source>
        <dbReference type="EMBL" id="MBB4861659.1"/>
    </source>
</evidence>
<sequence length="72" mass="7660">MNATDVKAVEIMTSNLAPAQKQERLAALAGKVAVAAGSKCPECDHDGIEDNGLVGAELEYRCTECDHRWGAE</sequence>
<dbReference type="RefSeq" id="WP_184585911.1">
    <property type="nucleotide sequence ID" value="NZ_JACHLI010000001.1"/>
</dbReference>
<accession>A0A7W7KF57</accession>
<dbReference type="Proteomes" id="UP000566995">
    <property type="component" value="Unassembled WGS sequence"/>
</dbReference>
<dbReference type="EMBL" id="JACHLI010000001">
    <property type="protein sequence ID" value="MBB4861659.1"/>
    <property type="molecule type" value="Genomic_DNA"/>
</dbReference>
<comment type="caution">
    <text evidence="1">The sequence shown here is derived from an EMBL/GenBank/DDBJ whole genome shotgun (WGS) entry which is preliminary data.</text>
</comment>
<protein>
    <submittedName>
        <fullName evidence="1">Transposase-like protein</fullName>
    </submittedName>
</protein>
<organism evidence="1 2">
    <name type="scientific">Pseudomonas nitroreducens</name>
    <dbReference type="NCBI Taxonomy" id="46680"/>
    <lineage>
        <taxon>Bacteria</taxon>
        <taxon>Pseudomonadati</taxon>
        <taxon>Pseudomonadota</taxon>
        <taxon>Gammaproteobacteria</taxon>
        <taxon>Pseudomonadales</taxon>
        <taxon>Pseudomonadaceae</taxon>
        <taxon>Pseudomonas</taxon>
    </lineage>
</organism>
<gene>
    <name evidence="1" type="ORF">HNP46_000470</name>
</gene>
<evidence type="ECO:0000313" key="2">
    <source>
        <dbReference type="Proteomes" id="UP000566995"/>
    </source>
</evidence>
<name>A0A7W7KF57_PSENT</name>
<dbReference type="AlphaFoldDB" id="A0A7W7KF57"/>
<reference evidence="1 2" key="1">
    <citation type="submission" date="2020-08" db="EMBL/GenBank/DDBJ databases">
        <title>Functional genomics of gut bacteria from endangered species of beetles.</title>
        <authorList>
            <person name="Carlos-Shanley C."/>
        </authorList>
    </citation>
    <scope>NUCLEOTIDE SEQUENCE [LARGE SCALE GENOMIC DNA]</scope>
    <source>
        <strain evidence="1 2">S00179</strain>
    </source>
</reference>
<proteinExistence type="predicted"/>